<proteinExistence type="predicted"/>
<dbReference type="Proteomes" id="UP000002852">
    <property type="component" value="Unassembled WGS sequence"/>
</dbReference>
<keyword evidence="3" id="KW-1185">Reference proteome</keyword>
<sequence length="233" mass="26246">MEVATPVPQTLSEPQRKGTSLPLSQLVEETRSKALPNHLLDSKIYARLKSNSHIEADPAELHFSGFELGKSYTKTVNLINISNAPVNIHIIPTLTKHFQTTYTKKDRLIPGLAYTVNVAFCPEDWHYFSDCIRVHCKVSVSLRSPFILLLPQCFPTPLLLRMKRTCSFQSMLTLSSMTYTSPLTSTSLPYRSDKGVCGMFFLTFHLPRLLPVALHSSMQPTLPPFNPLVSSRR</sequence>
<dbReference type="PANTHER" id="PTHR46500:SF1">
    <property type="entry name" value="CILIA- AND FLAGELLA-ASSOCIATED PROTEIN 221"/>
    <property type="match status" value="1"/>
</dbReference>
<dbReference type="InterPro" id="IPR029676">
    <property type="entry name" value="CFAP221"/>
</dbReference>
<dbReference type="InterPro" id="IPR013783">
    <property type="entry name" value="Ig-like_fold"/>
</dbReference>
<dbReference type="Gene3D" id="2.60.40.10">
    <property type="entry name" value="Immunoglobulins"/>
    <property type="match status" value="1"/>
</dbReference>
<reference evidence="2" key="4">
    <citation type="submission" date="2025-09" db="UniProtKB">
        <authorList>
            <consortium name="Ensembl"/>
        </authorList>
    </citation>
    <scope>IDENTIFICATION</scope>
    <source>
        <strain evidence="2">JP 163 A</strain>
    </source>
</reference>
<organism evidence="2 3">
    <name type="scientific">Xiphophorus maculatus</name>
    <name type="common">Southern platyfish</name>
    <name type="synonym">Platypoecilus maculatus</name>
    <dbReference type="NCBI Taxonomy" id="8083"/>
    <lineage>
        <taxon>Eukaryota</taxon>
        <taxon>Metazoa</taxon>
        <taxon>Chordata</taxon>
        <taxon>Craniata</taxon>
        <taxon>Vertebrata</taxon>
        <taxon>Euteleostomi</taxon>
        <taxon>Actinopterygii</taxon>
        <taxon>Neopterygii</taxon>
        <taxon>Teleostei</taxon>
        <taxon>Neoteleostei</taxon>
        <taxon>Acanthomorphata</taxon>
        <taxon>Ovalentaria</taxon>
        <taxon>Atherinomorphae</taxon>
        <taxon>Cyprinodontiformes</taxon>
        <taxon>Poeciliidae</taxon>
        <taxon>Poeciliinae</taxon>
        <taxon>Xiphophorus</taxon>
    </lineage>
</organism>
<dbReference type="AlphaFoldDB" id="A0A3B5PPC8"/>
<dbReference type="Pfam" id="PF24771">
    <property type="entry name" value="Ig_CFAP74_1st"/>
    <property type="match status" value="1"/>
</dbReference>
<evidence type="ECO:0000256" key="1">
    <source>
        <dbReference type="SAM" id="MobiDB-lite"/>
    </source>
</evidence>
<protein>
    <recommendedName>
        <fullName evidence="4">Abnormal spindle-like microcephaly-associated protein ASH domain-containing protein</fullName>
    </recommendedName>
</protein>
<reference evidence="2" key="3">
    <citation type="submission" date="2025-08" db="UniProtKB">
        <authorList>
            <consortium name="Ensembl"/>
        </authorList>
    </citation>
    <scope>IDENTIFICATION</scope>
    <source>
        <strain evidence="2">JP 163 A</strain>
    </source>
</reference>
<dbReference type="Ensembl" id="ENSXMAT00000033019.1">
    <property type="protein sequence ID" value="ENSXMAP00000021293.1"/>
    <property type="gene ID" value="ENSXMAG00000024278.1"/>
</dbReference>
<dbReference type="GO" id="GO:0097729">
    <property type="term" value="C:9+2 motile cilium"/>
    <property type="evidence" value="ECO:0007669"/>
    <property type="project" value="TreeGrafter"/>
</dbReference>
<evidence type="ECO:0000313" key="2">
    <source>
        <dbReference type="Ensembl" id="ENSXMAP00000021293.1"/>
    </source>
</evidence>
<dbReference type="GO" id="GO:0044458">
    <property type="term" value="P:motile cilium assembly"/>
    <property type="evidence" value="ECO:0007669"/>
    <property type="project" value="TreeGrafter"/>
</dbReference>
<dbReference type="PANTHER" id="PTHR46500">
    <property type="entry name" value="CILIA- AND FLAGELLA-ASSOCIATED PROTEIN 221"/>
    <property type="match status" value="1"/>
</dbReference>
<reference evidence="3" key="1">
    <citation type="submission" date="2012-01" db="EMBL/GenBank/DDBJ databases">
        <authorList>
            <person name="Walter R."/>
            <person name="Schartl M."/>
            <person name="Warren W."/>
        </authorList>
    </citation>
    <scope>NUCLEOTIDE SEQUENCE [LARGE SCALE GENOMIC DNA]</scope>
    <source>
        <strain evidence="3">JP 163 A</strain>
    </source>
</reference>
<feature type="region of interest" description="Disordered" evidence="1">
    <location>
        <begin position="1"/>
        <end position="21"/>
    </location>
</feature>
<evidence type="ECO:0008006" key="4">
    <source>
        <dbReference type="Google" id="ProtNLM"/>
    </source>
</evidence>
<accession>A0A3B5PPC8</accession>
<dbReference type="GeneTree" id="ENSGT00940000173761"/>
<name>A0A3B5PPC8_XIPMA</name>
<feature type="compositionally biased region" description="Polar residues" evidence="1">
    <location>
        <begin position="7"/>
        <end position="21"/>
    </location>
</feature>
<dbReference type="GO" id="GO:0003341">
    <property type="term" value="P:cilium movement"/>
    <property type="evidence" value="ECO:0007669"/>
    <property type="project" value="InterPro"/>
</dbReference>
<evidence type="ECO:0000313" key="3">
    <source>
        <dbReference type="Proteomes" id="UP000002852"/>
    </source>
</evidence>
<reference evidence="3" key="2">
    <citation type="journal article" date="2013" name="Nat. Genet.">
        <title>The genome of the platyfish, Xiphophorus maculatus, provides insights into evolutionary adaptation and several complex traits.</title>
        <authorList>
            <person name="Schartl M."/>
            <person name="Walter R.B."/>
            <person name="Shen Y."/>
            <person name="Garcia T."/>
            <person name="Catchen J."/>
            <person name="Amores A."/>
            <person name="Braasch I."/>
            <person name="Chalopin D."/>
            <person name="Volff J.N."/>
            <person name="Lesch K.P."/>
            <person name="Bisazza A."/>
            <person name="Minx P."/>
            <person name="Hillier L."/>
            <person name="Wilson R.K."/>
            <person name="Fuerstenberg S."/>
            <person name="Boore J."/>
            <person name="Searle S."/>
            <person name="Postlethwait J.H."/>
            <person name="Warren W.C."/>
        </authorList>
    </citation>
    <scope>NUCLEOTIDE SEQUENCE [LARGE SCALE GENOMIC DNA]</scope>
    <source>
        <strain evidence="3">JP 163 A</strain>
    </source>
</reference>